<evidence type="ECO:0000256" key="1">
    <source>
        <dbReference type="ARBA" id="ARBA00022737"/>
    </source>
</evidence>
<dbReference type="GO" id="GO:0051879">
    <property type="term" value="F:Hsp90 protein binding"/>
    <property type="evidence" value="ECO:0007669"/>
    <property type="project" value="InterPro"/>
</dbReference>
<sequence length="356" mass="41353">MDALLSGDMEDWDFEATKAEWNKNRGAPFDFDQWCKEIDSHPAFMSSLPSEDGYSEAIEALQAMKYDEEDTSEERAAEFKRDGNVHFKSKDYNKAITAYTEGIKLSCNDAKLMAELYNNRSAANFFLGIDCLIKLNCPKEAVKWIVESSSDLHNCLTDLNSTIEDISKKIKENERQKRQEHIKRTKAEASRKNLIECLKERHIRFSNFDENQLENLTFDDLKVDIPQCSNQTSVFYDEVAKSLVWPVLFLYPEFNTTDFVEKFDEKDTFHDHLSIVLGERPDWDVLGLYTLNNVAIYYESYEHPDTLIIVPLGITLKDVLLKNNYRVVRGLPSFIVISKRSEFNKTYMTRFSVQNL</sequence>
<dbReference type="Proteomes" id="UP000887565">
    <property type="component" value="Unplaced"/>
</dbReference>
<evidence type="ECO:0000259" key="5">
    <source>
        <dbReference type="Pfam" id="PF18972"/>
    </source>
</evidence>
<dbReference type="SUPFAM" id="SSF48452">
    <property type="entry name" value="TPR-like"/>
    <property type="match status" value="1"/>
</dbReference>
<dbReference type="Gene3D" id="1.25.40.10">
    <property type="entry name" value="Tetratricopeptide repeat domain"/>
    <property type="match status" value="1"/>
</dbReference>
<keyword evidence="2 4" id="KW-0802">TPR repeat</keyword>
<dbReference type="Pfam" id="PF18972">
    <property type="entry name" value="Wheel"/>
    <property type="match status" value="1"/>
</dbReference>
<dbReference type="GO" id="GO:0005829">
    <property type="term" value="C:cytosol"/>
    <property type="evidence" value="ECO:0007669"/>
    <property type="project" value="TreeGrafter"/>
</dbReference>
<dbReference type="GO" id="GO:0030544">
    <property type="term" value="F:Hsp70 protein binding"/>
    <property type="evidence" value="ECO:0007669"/>
    <property type="project" value="TreeGrafter"/>
</dbReference>
<dbReference type="PROSITE" id="PS50005">
    <property type="entry name" value="TPR"/>
    <property type="match status" value="1"/>
</dbReference>
<evidence type="ECO:0000313" key="6">
    <source>
        <dbReference type="Proteomes" id="UP000887565"/>
    </source>
</evidence>
<dbReference type="GO" id="GO:0006457">
    <property type="term" value="P:protein folding"/>
    <property type="evidence" value="ECO:0007669"/>
    <property type="project" value="TreeGrafter"/>
</dbReference>
<reference evidence="7" key="1">
    <citation type="submission" date="2022-11" db="UniProtKB">
        <authorList>
            <consortium name="WormBaseParasite"/>
        </authorList>
    </citation>
    <scope>IDENTIFICATION</scope>
</reference>
<dbReference type="InterPro" id="IPR044059">
    <property type="entry name" value="Csn1/TTC4_wheel"/>
</dbReference>
<comment type="similarity">
    <text evidence="3">Belongs to the TTC4 family.</text>
</comment>
<evidence type="ECO:0000256" key="4">
    <source>
        <dbReference type="PROSITE-ProRule" id="PRU00339"/>
    </source>
</evidence>
<dbReference type="CDD" id="cd21380">
    <property type="entry name" value="CTWD_Cns1"/>
    <property type="match status" value="1"/>
</dbReference>
<dbReference type="PANTHER" id="PTHR46035:SF1">
    <property type="entry name" value="TETRATRICOPEPTIDE REPEAT PROTEIN 4"/>
    <property type="match status" value="1"/>
</dbReference>
<dbReference type="InterPro" id="IPR011990">
    <property type="entry name" value="TPR-like_helical_dom_sf"/>
</dbReference>
<protein>
    <submittedName>
        <fullName evidence="7">Cns1/TTC4 wheel domain-containing protein</fullName>
    </submittedName>
</protein>
<dbReference type="OMA" id="WRAAQCA"/>
<accession>A0A915IEV3</accession>
<feature type="repeat" description="TPR" evidence="4">
    <location>
        <begin position="76"/>
        <end position="109"/>
    </location>
</feature>
<organism evidence="6 7">
    <name type="scientific">Romanomermis culicivorax</name>
    <name type="common">Nematode worm</name>
    <dbReference type="NCBI Taxonomy" id="13658"/>
    <lineage>
        <taxon>Eukaryota</taxon>
        <taxon>Metazoa</taxon>
        <taxon>Ecdysozoa</taxon>
        <taxon>Nematoda</taxon>
        <taxon>Enoplea</taxon>
        <taxon>Dorylaimia</taxon>
        <taxon>Mermithida</taxon>
        <taxon>Mermithoidea</taxon>
        <taxon>Mermithidae</taxon>
        <taxon>Romanomermis</taxon>
    </lineage>
</organism>
<dbReference type="GO" id="GO:0005634">
    <property type="term" value="C:nucleus"/>
    <property type="evidence" value="ECO:0007669"/>
    <property type="project" value="TreeGrafter"/>
</dbReference>
<dbReference type="WBParaSite" id="nRc.2.0.1.t12721-RA">
    <property type="protein sequence ID" value="nRc.2.0.1.t12721-RA"/>
    <property type="gene ID" value="nRc.2.0.1.g12721"/>
</dbReference>
<feature type="domain" description="Cns1/TTC4 wheel" evidence="5">
    <location>
        <begin position="237"/>
        <end position="345"/>
    </location>
</feature>
<name>A0A915IEV3_ROMCU</name>
<dbReference type="InterPro" id="IPR019734">
    <property type="entry name" value="TPR_rpt"/>
</dbReference>
<keyword evidence="1" id="KW-0677">Repeat</keyword>
<keyword evidence="6" id="KW-1185">Reference proteome</keyword>
<evidence type="ECO:0000256" key="2">
    <source>
        <dbReference type="ARBA" id="ARBA00022803"/>
    </source>
</evidence>
<evidence type="ECO:0000313" key="7">
    <source>
        <dbReference type="WBParaSite" id="nRc.2.0.1.t12721-RA"/>
    </source>
</evidence>
<dbReference type="PANTHER" id="PTHR46035">
    <property type="entry name" value="TETRATRICOPEPTIDE REPEAT PROTEIN 4"/>
    <property type="match status" value="1"/>
</dbReference>
<proteinExistence type="inferred from homology"/>
<dbReference type="AlphaFoldDB" id="A0A915IEV3"/>
<evidence type="ECO:0000256" key="3">
    <source>
        <dbReference type="ARBA" id="ARBA00023602"/>
    </source>
</evidence>